<feature type="transmembrane region" description="Helical" evidence="6">
    <location>
        <begin position="77"/>
        <end position="99"/>
    </location>
</feature>
<dbReference type="Proteomes" id="UP001153555">
    <property type="component" value="Unassembled WGS sequence"/>
</dbReference>
<comment type="similarity">
    <text evidence="2">Belongs to the steroid 5-alpha reductase family.</text>
</comment>
<dbReference type="FunFam" id="1.20.120.1630:FF:000017">
    <property type="entry name" value="3-oxo-5-alpha-steroid 4-dehydrogenase family protein"/>
    <property type="match status" value="1"/>
</dbReference>
<feature type="domain" description="3-oxo-5-alpha-steroid 4-dehydrogenase C-terminal" evidence="7">
    <location>
        <begin position="168"/>
        <end position="279"/>
    </location>
</feature>
<keyword evidence="5 6" id="KW-0472">Membrane</keyword>
<keyword evidence="9" id="KW-1185">Reference proteome</keyword>
<feature type="transmembrane region" description="Helical" evidence="6">
    <location>
        <begin position="20"/>
        <end position="41"/>
    </location>
</feature>
<dbReference type="InterPro" id="IPR039357">
    <property type="entry name" value="SRD5A/TECR"/>
</dbReference>
<dbReference type="InterPro" id="IPR001104">
    <property type="entry name" value="3-oxo-5_a-steroid_4-DH_C"/>
</dbReference>
<evidence type="ECO:0000313" key="9">
    <source>
        <dbReference type="Proteomes" id="UP001153555"/>
    </source>
</evidence>
<dbReference type="GO" id="GO:0006629">
    <property type="term" value="P:lipid metabolic process"/>
    <property type="evidence" value="ECO:0007669"/>
    <property type="project" value="InterPro"/>
</dbReference>
<evidence type="ECO:0000256" key="5">
    <source>
        <dbReference type="ARBA" id="ARBA00023136"/>
    </source>
</evidence>
<protein>
    <submittedName>
        <fullName evidence="8">3-oxo-5-alpha-steroid 4-dehydrogenase family protein</fullName>
    </submittedName>
</protein>
<name>A0A9N7R035_STRHE</name>
<dbReference type="PANTHER" id="PTHR10556">
    <property type="entry name" value="3-OXO-5-ALPHA-STEROID 4-DEHYDROGENASE"/>
    <property type="match status" value="1"/>
</dbReference>
<dbReference type="AlphaFoldDB" id="A0A9N7R035"/>
<evidence type="ECO:0000256" key="4">
    <source>
        <dbReference type="ARBA" id="ARBA00022989"/>
    </source>
</evidence>
<accession>A0A9N7R035</accession>
<gene>
    <name evidence="8" type="ORF">SHERM_00946</name>
</gene>
<evidence type="ECO:0000256" key="3">
    <source>
        <dbReference type="ARBA" id="ARBA00022692"/>
    </source>
</evidence>
<proteinExistence type="inferred from homology"/>
<evidence type="ECO:0000313" key="8">
    <source>
        <dbReference type="EMBL" id="CAA0806043.1"/>
    </source>
</evidence>
<evidence type="ECO:0000256" key="1">
    <source>
        <dbReference type="ARBA" id="ARBA00004141"/>
    </source>
</evidence>
<dbReference type="PROSITE" id="PS50244">
    <property type="entry name" value="S5A_REDUCTASE"/>
    <property type="match status" value="1"/>
</dbReference>
<keyword evidence="4 6" id="KW-1133">Transmembrane helix</keyword>
<dbReference type="Gene3D" id="1.20.120.1630">
    <property type="match status" value="1"/>
</dbReference>
<evidence type="ECO:0000259" key="7">
    <source>
        <dbReference type="Pfam" id="PF02544"/>
    </source>
</evidence>
<dbReference type="GO" id="GO:0016627">
    <property type="term" value="F:oxidoreductase activity, acting on the CH-CH group of donors"/>
    <property type="evidence" value="ECO:0007669"/>
    <property type="project" value="InterPro"/>
</dbReference>
<dbReference type="Pfam" id="PF02544">
    <property type="entry name" value="Steroid_dh"/>
    <property type="match status" value="1"/>
</dbReference>
<comment type="subcellular location">
    <subcellularLocation>
        <location evidence="1">Membrane</location>
        <topology evidence="1">Multi-pass membrane protein</topology>
    </subcellularLocation>
</comment>
<organism evidence="8 9">
    <name type="scientific">Striga hermonthica</name>
    <name type="common">Purple witchweed</name>
    <name type="synonym">Buchnera hermonthica</name>
    <dbReference type="NCBI Taxonomy" id="68872"/>
    <lineage>
        <taxon>Eukaryota</taxon>
        <taxon>Viridiplantae</taxon>
        <taxon>Streptophyta</taxon>
        <taxon>Embryophyta</taxon>
        <taxon>Tracheophyta</taxon>
        <taxon>Spermatophyta</taxon>
        <taxon>Magnoliopsida</taxon>
        <taxon>eudicotyledons</taxon>
        <taxon>Gunneridae</taxon>
        <taxon>Pentapetalae</taxon>
        <taxon>asterids</taxon>
        <taxon>lamiids</taxon>
        <taxon>Lamiales</taxon>
        <taxon>Orobanchaceae</taxon>
        <taxon>Buchnereae</taxon>
        <taxon>Striga</taxon>
    </lineage>
</organism>
<evidence type="ECO:0000256" key="6">
    <source>
        <dbReference type="SAM" id="Phobius"/>
    </source>
</evidence>
<keyword evidence="3 6" id="KW-0812">Transmembrane</keyword>
<sequence>MDVPWTSVFQWILYPPPPSAWVNALSVISFLSMGNGGWMEIKGKHMQYSKFTTNHNNSNKYVEKQKEMMKAKVPSKVGMVVVYGPALVAGISTFALFPFQDFRFTALRSAVTLHFFKRILEVLLVHKYSGWMDVDAMIPISLSYFTYAITIIYSQHLIQMGASQPAVDLKYIGISIYFLGITANFYHHYLLSTLRTTGKEKRYEMPRGGLFSFVVCPHYLFEIVGFIGICCISQSVFAVSHAMGTVLYLMGRSYATRKWYEYTFENFPKDVKALFPYVF</sequence>
<feature type="transmembrane region" description="Helical" evidence="6">
    <location>
        <begin position="169"/>
        <end position="189"/>
    </location>
</feature>
<comment type="caution">
    <text evidence="8">The sequence shown here is derived from an EMBL/GenBank/DDBJ whole genome shotgun (WGS) entry which is preliminary data.</text>
</comment>
<evidence type="ECO:0000256" key="2">
    <source>
        <dbReference type="ARBA" id="ARBA00007742"/>
    </source>
</evidence>
<reference evidence="8" key="1">
    <citation type="submission" date="2019-12" db="EMBL/GenBank/DDBJ databases">
        <authorList>
            <person name="Scholes J."/>
        </authorList>
    </citation>
    <scope>NUCLEOTIDE SEQUENCE</scope>
</reference>
<dbReference type="OrthoDB" id="5788137at2759"/>
<feature type="transmembrane region" description="Helical" evidence="6">
    <location>
        <begin position="136"/>
        <end position="157"/>
    </location>
</feature>
<dbReference type="EMBL" id="CACSLK010000214">
    <property type="protein sequence ID" value="CAA0806043.1"/>
    <property type="molecule type" value="Genomic_DNA"/>
</dbReference>
<dbReference type="GO" id="GO:0016020">
    <property type="term" value="C:membrane"/>
    <property type="evidence" value="ECO:0007669"/>
    <property type="project" value="UniProtKB-SubCell"/>
</dbReference>
<dbReference type="PANTHER" id="PTHR10556:SF35">
    <property type="entry name" value="3-OXO-5-ALPHA-STEROID 4-DEHYDROGENASE FAMILY PROTEIN"/>
    <property type="match status" value="1"/>
</dbReference>